<dbReference type="AlphaFoldDB" id="A0A853JIM5"/>
<proteinExistence type="predicted"/>
<dbReference type="RefSeq" id="WP_180680315.1">
    <property type="nucleotide sequence ID" value="NZ_JACCKA010000094.1"/>
</dbReference>
<evidence type="ECO:0000313" key="2">
    <source>
        <dbReference type="EMBL" id="NZA28552.1"/>
    </source>
</evidence>
<evidence type="ECO:0000256" key="1">
    <source>
        <dbReference type="SAM" id="MobiDB-lite"/>
    </source>
</evidence>
<sequence>MNDLGFEFDAGAMPPASGPAEWTSAAGIDGSLAAHQREPEANAEDGGQGWRSADPRPLRPWWAPGSASGACTP</sequence>
<gene>
    <name evidence="2" type="ORF">H0E84_19445</name>
</gene>
<protein>
    <submittedName>
        <fullName evidence="2">Uncharacterized protein</fullName>
    </submittedName>
</protein>
<dbReference type="Proteomes" id="UP000578091">
    <property type="component" value="Unassembled WGS sequence"/>
</dbReference>
<accession>A0A853JIM5</accession>
<reference evidence="2 3" key="1">
    <citation type="submission" date="2020-07" db="EMBL/GenBank/DDBJ databases">
        <title>Luteimonas sp. SJ-92.</title>
        <authorList>
            <person name="Huang X.-X."/>
            <person name="Xu L."/>
            <person name="Sun J.-Q."/>
        </authorList>
    </citation>
    <scope>NUCLEOTIDE SEQUENCE [LARGE SCALE GENOMIC DNA]</scope>
    <source>
        <strain evidence="2 3">SJ-92</strain>
    </source>
</reference>
<dbReference type="EMBL" id="JACCKA010000094">
    <property type="protein sequence ID" value="NZA28552.1"/>
    <property type="molecule type" value="Genomic_DNA"/>
</dbReference>
<feature type="region of interest" description="Disordered" evidence="1">
    <location>
        <begin position="1"/>
        <end position="73"/>
    </location>
</feature>
<comment type="caution">
    <text evidence="2">The sequence shown here is derived from an EMBL/GenBank/DDBJ whole genome shotgun (WGS) entry which is preliminary data.</text>
</comment>
<keyword evidence="3" id="KW-1185">Reference proteome</keyword>
<organism evidence="2 3">
    <name type="scientific">Luteimonas salinisoli</name>
    <dbReference type="NCBI Taxonomy" id="2752307"/>
    <lineage>
        <taxon>Bacteria</taxon>
        <taxon>Pseudomonadati</taxon>
        <taxon>Pseudomonadota</taxon>
        <taxon>Gammaproteobacteria</taxon>
        <taxon>Lysobacterales</taxon>
        <taxon>Lysobacteraceae</taxon>
        <taxon>Luteimonas</taxon>
    </lineage>
</organism>
<evidence type="ECO:0000313" key="3">
    <source>
        <dbReference type="Proteomes" id="UP000578091"/>
    </source>
</evidence>
<name>A0A853JIM5_9GAMM</name>